<dbReference type="OrthoDB" id="4357148at2759"/>
<sequence>MSSEEDSEYKGEGIQADEQVEDTIDEGTADSGATLQSDEADAADKSNIIKERTRGAEPAAGSYAEPDEDSIGEDSEGNAVRND</sequence>
<dbReference type="RefSeq" id="XP_033591141.1">
    <property type="nucleotide sequence ID" value="XM_033737005.1"/>
</dbReference>
<evidence type="ECO:0000256" key="1">
    <source>
        <dbReference type="SAM" id="MobiDB-lite"/>
    </source>
</evidence>
<evidence type="ECO:0000313" key="3">
    <source>
        <dbReference type="Proteomes" id="UP000799767"/>
    </source>
</evidence>
<evidence type="ECO:0000313" key="2">
    <source>
        <dbReference type="EMBL" id="KAF2484572.1"/>
    </source>
</evidence>
<feature type="compositionally biased region" description="Basic and acidic residues" evidence="1">
    <location>
        <begin position="42"/>
        <end position="55"/>
    </location>
</feature>
<proteinExistence type="predicted"/>
<accession>A0A6A6PX08</accession>
<evidence type="ECO:0008006" key="4">
    <source>
        <dbReference type="Google" id="ProtNLM"/>
    </source>
</evidence>
<name>A0A6A6PX08_9PEZI</name>
<feature type="compositionally biased region" description="Acidic residues" evidence="1">
    <location>
        <begin position="18"/>
        <end position="28"/>
    </location>
</feature>
<feature type="region of interest" description="Disordered" evidence="1">
    <location>
        <begin position="1"/>
        <end position="83"/>
    </location>
</feature>
<dbReference type="AlphaFoldDB" id="A0A6A6PX08"/>
<reference evidence="2" key="1">
    <citation type="journal article" date="2020" name="Stud. Mycol.">
        <title>101 Dothideomycetes genomes: a test case for predicting lifestyles and emergence of pathogens.</title>
        <authorList>
            <person name="Haridas S."/>
            <person name="Albert R."/>
            <person name="Binder M."/>
            <person name="Bloem J."/>
            <person name="Labutti K."/>
            <person name="Salamov A."/>
            <person name="Andreopoulos B."/>
            <person name="Baker S."/>
            <person name="Barry K."/>
            <person name="Bills G."/>
            <person name="Bluhm B."/>
            <person name="Cannon C."/>
            <person name="Castanera R."/>
            <person name="Culley D."/>
            <person name="Daum C."/>
            <person name="Ezra D."/>
            <person name="Gonzalez J."/>
            <person name="Henrissat B."/>
            <person name="Kuo A."/>
            <person name="Liang C."/>
            <person name="Lipzen A."/>
            <person name="Lutzoni F."/>
            <person name="Magnuson J."/>
            <person name="Mondo S."/>
            <person name="Nolan M."/>
            <person name="Ohm R."/>
            <person name="Pangilinan J."/>
            <person name="Park H.-J."/>
            <person name="Ramirez L."/>
            <person name="Alfaro M."/>
            <person name="Sun H."/>
            <person name="Tritt A."/>
            <person name="Yoshinaga Y."/>
            <person name="Zwiers L.-H."/>
            <person name="Turgeon B."/>
            <person name="Goodwin S."/>
            <person name="Spatafora J."/>
            <person name="Crous P."/>
            <person name="Grigoriev I."/>
        </authorList>
    </citation>
    <scope>NUCLEOTIDE SEQUENCE</scope>
    <source>
        <strain evidence="2">CBS 113389</strain>
    </source>
</reference>
<protein>
    <recommendedName>
        <fullName evidence="4">Histone chaperone domain-containing protein</fullName>
    </recommendedName>
</protein>
<gene>
    <name evidence="2" type="ORF">BDY17DRAFT_323415</name>
</gene>
<keyword evidence="3" id="KW-1185">Reference proteome</keyword>
<dbReference type="GeneID" id="54478007"/>
<feature type="compositionally biased region" description="Acidic residues" evidence="1">
    <location>
        <begin position="65"/>
        <end position="76"/>
    </location>
</feature>
<organism evidence="2 3">
    <name type="scientific">Neohortaea acidophila</name>
    <dbReference type="NCBI Taxonomy" id="245834"/>
    <lineage>
        <taxon>Eukaryota</taxon>
        <taxon>Fungi</taxon>
        <taxon>Dikarya</taxon>
        <taxon>Ascomycota</taxon>
        <taxon>Pezizomycotina</taxon>
        <taxon>Dothideomycetes</taxon>
        <taxon>Dothideomycetidae</taxon>
        <taxon>Mycosphaerellales</taxon>
        <taxon>Teratosphaeriaceae</taxon>
        <taxon>Neohortaea</taxon>
    </lineage>
</organism>
<dbReference type="Proteomes" id="UP000799767">
    <property type="component" value="Unassembled WGS sequence"/>
</dbReference>
<dbReference type="EMBL" id="MU001634">
    <property type="protein sequence ID" value="KAF2484572.1"/>
    <property type="molecule type" value="Genomic_DNA"/>
</dbReference>